<evidence type="ECO:0000313" key="2">
    <source>
        <dbReference type="EMBL" id="MFB5191842.1"/>
    </source>
</evidence>
<keyword evidence="3" id="KW-1185">Reference proteome</keyword>
<comment type="caution">
    <text evidence="2">The sequence shown here is derived from an EMBL/GenBank/DDBJ whole genome shotgun (WGS) entry which is preliminary data.</text>
</comment>
<dbReference type="RefSeq" id="WP_275476481.1">
    <property type="nucleotide sequence ID" value="NZ_CP162940.1"/>
</dbReference>
<evidence type="ECO:0008006" key="4">
    <source>
        <dbReference type="Google" id="ProtNLM"/>
    </source>
</evidence>
<keyword evidence="1" id="KW-0472">Membrane</keyword>
<dbReference type="EMBL" id="JBDXSU010000014">
    <property type="protein sequence ID" value="MFB5191842.1"/>
    <property type="molecule type" value="Genomic_DNA"/>
</dbReference>
<proteinExistence type="predicted"/>
<evidence type="ECO:0000256" key="1">
    <source>
        <dbReference type="SAM" id="Phobius"/>
    </source>
</evidence>
<reference evidence="2 3" key="1">
    <citation type="journal article" date="2024" name="Int. J. Mol. Sci.">
        <title>Exploration of Alicyclobacillus spp. Genome in Search of Antibiotic Resistance.</title>
        <authorList>
            <person name="Bucka-Kolendo J."/>
            <person name="Kiousi D.E."/>
            <person name="Dekowska A."/>
            <person name="Mikolajczuk-Szczyrba A."/>
            <person name="Karadedos D.M."/>
            <person name="Michael P."/>
            <person name="Galanis A."/>
            <person name="Sokolowska B."/>
        </authorList>
    </citation>
    <scope>NUCLEOTIDE SEQUENCE [LARGE SCALE GENOMIC DNA]</scope>
    <source>
        <strain evidence="2 3">KKP 3000</strain>
    </source>
</reference>
<gene>
    <name evidence="2" type="ORF">KKP3000_000627</name>
</gene>
<feature type="transmembrane region" description="Helical" evidence="1">
    <location>
        <begin position="122"/>
        <end position="143"/>
    </location>
</feature>
<feature type="transmembrane region" description="Helical" evidence="1">
    <location>
        <begin position="41"/>
        <end position="63"/>
    </location>
</feature>
<dbReference type="Proteomes" id="UP001579974">
    <property type="component" value="Unassembled WGS sequence"/>
</dbReference>
<accession>A0ABV5AHU7</accession>
<sequence>MIPFIRYMTRYYARSYQYVAPLLFFLATILIVFSTRSSDVLGTYSFGAMWVFLVSAWLAYGYTRVEHGTQQQITVLKMRGIQKYLRAKLVFISFVAVVVACGSVVYPLIAHTFIAPVAGGDLLVEFVETMSFALIGVGIGMFFNETFFPKKSTAIIGLVFVCLISVIGEQTGAKLPSFLQWLVWVVTPVSHTVYVVQQWESFGGLDHVVSLTWSFVYALIVMTWYTKLSQRRLFH</sequence>
<name>A0ABV5AHU7_9BACL</name>
<keyword evidence="1" id="KW-1133">Transmembrane helix</keyword>
<keyword evidence="1" id="KW-0812">Transmembrane</keyword>
<feature type="transmembrane region" description="Helical" evidence="1">
    <location>
        <begin position="155"/>
        <end position="172"/>
    </location>
</feature>
<organism evidence="2 3">
    <name type="scientific">Alicyclobacillus fastidiosus</name>
    <dbReference type="NCBI Taxonomy" id="392011"/>
    <lineage>
        <taxon>Bacteria</taxon>
        <taxon>Bacillati</taxon>
        <taxon>Bacillota</taxon>
        <taxon>Bacilli</taxon>
        <taxon>Bacillales</taxon>
        <taxon>Alicyclobacillaceae</taxon>
        <taxon>Alicyclobacillus</taxon>
    </lineage>
</organism>
<feature type="transmembrane region" description="Helical" evidence="1">
    <location>
        <begin position="16"/>
        <end position="35"/>
    </location>
</feature>
<protein>
    <recommendedName>
        <fullName evidence="4">ABC transporter permease</fullName>
    </recommendedName>
</protein>
<evidence type="ECO:0000313" key="3">
    <source>
        <dbReference type="Proteomes" id="UP001579974"/>
    </source>
</evidence>
<feature type="transmembrane region" description="Helical" evidence="1">
    <location>
        <begin position="208"/>
        <end position="226"/>
    </location>
</feature>
<feature type="transmembrane region" description="Helical" evidence="1">
    <location>
        <begin position="84"/>
        <end position="110"/>
    </location>
</feature>